<evidence type="ECO:0000313" key="2">
    <source>
        <dbReference type="EMBL" id="KRG76251.1"/>
    </source>
</evidence>
<evidence type="ECO:0000313" key="3">
    <source>
        <dbReference type="Proteomes" id="UP000051386"/>
    </source>
</evidence>
<proteinExistence type="predicted"/>
<feature type="transmembrane region" description="Helical" evidence="1">
    <location>
        <begin position="12"/>
        <end position="39"/>
    </location>
</feature>
<keyword evidence="1" id="KW-1133">Transmembrane helix</keyword>
<keyword evidence="3" id="KW-1185">Reference proteome</keyword>
<dbReference type="PATRIC" id="fig|517011.3.peg.39"/>
<comment type="caution">
    <text evidence="2">The sequence shown here is derived from an EMBL/GenBank/DDBJ whole genome shotgun (WGS) entry which is preliminary data.</text>
</comment>
<sequence length="98" mass="10386">MLDTSNRRGKLGVVLLLFGLLFLVLAIGYHVSFIGFALILLGASGLHDTRWQVGIIFACLGMAAAWGGYHVGKQRAMVDSSGSAGQTFSLSDGASQWI</sequence>
<evidence type="ECO:0008006" key="4">
    <source>
        <dbReference type="Google" id="ProtNLM"/>
    </source>
</evidence>
<keyword evidence="1" id="KW-0472">Membrane</keyword>
<dbReference type="Proteomes" id="UP000051386">
    <property type="component" value="Unassembled WGS sequence"/>
</dbReference>
<organism evidence="2 3">
    <name type="scientific">Stenotrophomonas chelatiphaga</name>
    <dbReference type="NCBI Taxonomy" id="517011"/>
    <lineage>
        <taxon>Bacteria</taxon>
        <taxon>Pseudomonadati</taxon>
        <taxon>Pseudomonadota</taxon>
        <taxon>Gammaproteobacteria</taxon>
        <taxon>Lysobacterales</taxon>
        <taxon>Lysobacteraceae</taxon>
        <taxon>Stenotrophomonas</taxon>
    </lineage>
</organism>
<reference evidence="2 3" key="1">
    <citation type="submission" date="2015-05" db="EMBL/GenBank/DDBJ databases">
        <title>Genome sequencing and analysis of members of genus Stenotrophomonas.</title>
        <authorList>
            <person name="Patil P.P."/>
            <person name="Midha S."/>
            <person name="Patil P.B."/>
        </authorList>
    </citation>
    <scope>NUCLEOTIDE SEQUENCE [LARGE SCALE GENOMIC DNA]</scope>
    <source>
        <strain evidence="2 3">DSM 21508</strain>
    </source>
</reference>
<dbReference type="EMBL" id="LDJK01000010">
    <property type="protein sequence ID" value="KRG76251.1"/>
    <property type="molecule type" value="Genomic_DNA"/>
</dbReference>
<gene>
    <name evidence="2" type="ORF">ABB28_03765</name>
</gene>
<dbReference type="RefSeq" id="WP_057507344.1">
    <property type="nucleotide sequence ID" value="NZ_LDJK01000010.1"/>
</dbReference>
<evidence type="ECO:0000256" key="1">
    <source>
        <dbReference type="SAM" id="Phobius"/>
    </source>
</evidence>
<protein>
    <recommendedName>
        <fullName evidence="4">Transmembrane protein</fullName>
    </recommendedName>
</protein>
<keyword evidence="1" id="KW-0812">Transmembrane</keyword>
<dbReference type="AlphaFoldDB" id="A0A0R0D404"/>
<accession>A0A0R0D404</accession>
<name>A0A0R0D404_9GAMM</name>
<feature type="transmembrane region" description="Helical" evidence="1">
    <location>
        <begin position="51"/>
        <end position="69"/>
    </location>
</feature>